<evidence type="ECO:0000313" key="1">
    <source>
        <dbReference type="EMBL" id="QDU09388.1"/>
    </source>
</evidence>
<sequence>MNLAHGRVVVEADLPCCDLEYKNNTPIHIIKTITVLFKDCSLFREFRAFRGRLLNHKRAIYSSAFVVFTFPLNINLRRPSGDSPIT</sequence>
<proteinExistence type="predicted"/>
<keyword evidence="2" id="KW-1185">Reference proteome</keyword>
<reference evidence="1 2" key="1">
    <citation type="submission" date="2019-03" db="EMBL/GenBank/DDBJ databases">
        <title>Deep-cultivation of Planctomycetes and their phenomic and genomic characterization uncovers novel biology.</title>
        <authorList>
            <person name="Wiegand S."/>
            <person name="Jogler M."/>
            <person name="Boedeker C."/>
            <person name="Pinto D."/>
            <person name="Vollmers J."/>
            <person name="Rivas-Marin E."/>
            <person name="Kohn T."/>
            <person name="Peeters S.H."/>
            <person name="Heuer A."/>
            <person name="Rast P."/>
            <person name="Oberbeckmann S."/>
            <person name="Bunk B."/>
            <person name="Jeske O."/>
            <person name="Meyerdierks A."/>
            <person name="Storesund J.E."/>
            <person name="Kallscheuer N."/>
            <person name="Luecker S."/>
            <person name="Lage O.M."/>
            <person name="Pohl T."/>
            <person name="Merkel B.J."/>
            <person name="Hornburger P."/>
            <person name="Mueller R.-W."/>
            <person name="Bruemmer F."/>
            <person name="Labrenz M."/>
            <person name="Spormann A.M."/>
            <person name="Op den Camp H."/>
            <person name="Overmann J."/>
            <person name="Amann R."/>
            <person name="Jetten M.S.M."/>
            <person name="Mascher T."/>
            <person name="Medema M.H."/>
            <person name="Devos D.P."/>
            <person name="Kaster A.-K."/>
            <person name="Ovreas L."/>
            <person name="Rohde M."/>
            <person name="Galperin M.Y."/>
            <person name="Jogler C."/>
        </authorList>
    </citation>
    <scope>NUCLEOTIDE SEQUENCE [LARGE SCALE GENOMIC DNA]</scope>
    <source>
        <strain evidence="1 2">V202</strain>
    </source>
</reference>
<dbReference type="AlphaFoldDB" id="A0A517WVX4"/>
<organism evidence="1 2">
    <name type="scientific">Gimesia aquarii</name>
    <dbReference type="NCBI Taxonomy" id="2527964"/>
    <lineage>
        <taxon>Bacteria</taxon>
        <taxon>Pseudomonadati</taxon>
        <taxon>Planctomycetota</taxon>
        <taxon>Planctomycetia</taxon>
        <taxon>Planctomycetales</taxon>
        <taxon>Planctomycetaceae</taxon>
        <taxon>Gimesia</taxon>
    </lineage>
</organism>
<name>A0A517WVX4_9PLAN</name>
<gene>
    <name evidence="1" type="ORF">V202x_27630</name>
</gene>
<accession>A0A517WVX4</accession>
<evidence type="ECO:0000313" key="2">
    <source>
        <dbReference type="Proteomes" id="UP000318384"/>
    </source>
</evidence>
<dbReference type="EMBL" id="CP037422">
    <property type="protein sequence ID" value="QDU09388.1"/>
    <property type="molecule type" value="Genomic_DNA"/>
</dbReference>
<protein>
    <submittedName>
        <fullName evidence="1">Uncharacterized protein</fullName>
    </submittedName>
</protein>
<dbReference type="Proteomes" id="UP000318384">
    <property type="component" value="Chromosome"/>
</dbReference>